<dbReference type="InterPro" id="IPR036259">
    <property type="entry name" value="MFS_trans_sf"/>
</dbReference>
<proteinExistence type="predicted"/>
<evidence type="ECO:0000256" key="1">
    <source>
        <dbReference type="SAM" id="Phobius"/>
    </source>
</evidence>
<dbReference type="RefSeq" id="WP_330811191.1">
    <property type="nucleotide sequence ID" value="NZ_JAZBJO010000015.1"/>
</dbReference>
<gene>
    <name evidence="2" type="ORF">V2J94_23955</name>
</gene>
<accession>A0ABU7Q3D6</accession>
<evidence type="ECO:0008006" key="4">
    <source>
        <dbReference type="Google" id="ProtNLM"/>
    </source>
</evidence>
<organism evidence="2 3">
    <name type="scientific">Streptomyces asiaticus subsp. ignotus</name>
    <dbReference type="NCBI Taxonomy" id="3098222"/>
    <lineage>
        <taxon>Bacteria</taxon>
        <taxon>Bacillati</taxon>
        <taxon>Actinomycetota</taxon>
        <taxon>Actinomycetes</taxon>
        <taxon>Kitasatosporales</taxon>
        <taxon>Streptomycetaceae</taxon>
        <taxon>Streptomyces</taxon>
        <taxon>Streptomyces violaceusniger group</taxon>
    </lineage>
</organism>
<name>A0ABU7Q3D6_9ACTN</name>
<keyword evidence="1" id="KW-0472">Membrane</keyword>
<dbReference type="EMBL" id="JAZBJO010000015">
    <property type="protein sequence ID" value="MEE4594904.1"/>
    <property type="molecule type" value="Genomic_DNA"/>
</dbReference>
<sequence>MRERSEERFGLAAVTLAAVGSKCAANLFWPLAQSTLDLKVTAAGLAVVNSLGNLGGFVSPTLFGYLEETTGSTNGGLYALSAASLLATAVYFIRRAGSGRGGAEAAAPAPVRTASG</sequence>
<keyword evidence="1" id="KW-1133">Transmembrane helix</keyword>
<feature type="transmembrane region" description="Helical" evidence="1">
    <location>
        <begin position="75"/>
        <end position="93"/>
    </location>
</feature>
<evidence type="ECO:0000313" key="3">
    <source>
        <dbReference type="Proteomes" id="UP001354709"/>
    </source>
</evidence>
<evidence type="ECO:0000313" key="2">
    <source>
        <dbReference type="EMBL" id="MEE4594904.1"/>
    </source>
</evidence>
<keyword evidence="1" id="KW-0812">Transmembrane</keyword>
<dbReference type="Proteomes" id="UP001354709">
    <property type="component" value="Unassembled WGS sequence"/>
</dbReference>
<keyword evidence="3" id="KW-1185">Reference proteome</keyword>
<dbReference type="Gene3D" id="1.20.1250.20">
    <property type="entry name" value="MFS general substrate transporter like domains"/>
    <property type="match status" value="1"/>
</dbReference>
<dbReference type="SUPFAM" id="SSF103473">
    <property type="entry name" value="MFS general substrate transporter"/>
    <property type="match status" value="1"/>
</dbReference>
<reference evidence="2 3" key="1">
    <citation type="submission" date="2023-11" db="EMBL/GenBank/DDBJ databases">
        <title>30 novel species of actinomycetes from the DSMZ collection.</title>
        <authorList>
            <person name="Nouioui I."/>
        </authorList>
    </citation>
    <scope>NUCLEOTIDE SEQUENCE [LARGE SCALE GENOMIC DNA]</scope>
    <source>
        <strain evidence="2 3">DSM 41524</strain>
    </source>
</reference>
<protein>
    <recommendedName>
        <fullName evidence="4">Major facilitator superfamily (MFS) profile domain-containing protein</fullName>
    </recommendedName>
</protein>
<comment type="caution">
    <text evidence="2">The sequence shown here is derived from an EMBL/GenBank/DDBJ whole genome shotgun (WGS) entry which is preliminary data.</text>
</comment>